<keyword evidence="13" id="KW-0675">Receptor</keyword>
<keyword evidence="5 10" id="KW-0812">Transmembrane</keyword>
<feature type="domain" description="Secretin/TonB short N-terminal" evidence="12">
    <location>
        <begin position="71"/>
        <end position="122"/>
    </location>
</feature>
<dbReference type="InterPro" id="IPR000531">
    <property type="entry name" value="Beta-barrel_TonB"/>
</dbReference>
<evidence type="ECO:0000256" key="7">
    <source>
        <dbReference type="ARBA" id="ARBA00023077"/>
    </source>
</evidence>
<evidence type="ECO:0000256" key="10">
    <source>
        <dbReference type="PROSITE-ProRule" id="PRU01360"/>
    </source>
</evidence>
<protein>
    <submittedName>
        <fullName evidence="13">TonB-dependent receptor</fullName>
    </submittedName>
</protein>
<dbReference type="Pfam" id="PF07660">
    <property type="entry name" value="STN"/>
    <property type="match status" value="1"/>
</dbReference>
<dbReference type="Proteomes" id="UP000319732">
    <property type="component" value="Unassembled WGS sequence"/>
</dbReference>
<name>A0A545UBG8_9GAMM</name>
<gene>
    <name evidence="13" type="ORF">FKG94_00220</name>
</gene>
<reference evidence="13 14" key="1">
    <citation type="submission" date="2019-06" db="EMBL/GenBank/DDBJ databases">
        <title>Whole genome sequence for Cellvibrionaceae sp. R142.</title>
        <authorList>
            <person name="Wang G."/>
        </authorList>
    </citation>
    <scope>NUCLEOTIDE SEQUENCE [LARGE SCALE GENOMIC DNA]</scope>
    <source>
        <strain evidence="13 14">R142</strain>
    </source>
</reference>
<proteinExistence type="inferred from homology"/>
<evidence type="ECO:0000313" key="13">
    <source>
        <dbReference type="EMBL" id="TQV86805.1"/>
    </source>
</evidence>
<evidence type="ECO:0000256" key="4">
    <source>
        <dbReference type="ARBA" id="ARBA00022496"/>
    </source>
</evidence>
<keyword evidence="4" id="KW-0406">Ion transport</keyword>
<dbReference type="InterPro" id="IPR018247">
    <property type="entry name" value="EF_Hand_1_Ca_BS"/>
</dbReference>
<comment type="similarity">
    <text evidence="10 11">Belongs to the TonB-dependent receptor family.</text>
</comment>
<dbReference type="Gene3D" id="3.55.50.30">
    <property type="match status" value="1"/>
</dbReference>
<evidence type="ECO:0000256" key="6">
    <source>
        <dbReference type="ARBA" id="ARBA00023004"/>
    </source>
</evidence>
<dbReference type="Gene3D" id="2.40.170.20">
    <property type="entry name" value="TonB-dependent receptor, beta-barrel domain"/>
    <property type="match status" value="1"/>
</dbReference>
<dbReference type="EMBL" id="VHSG01000001">
    <property type="protein sequence ID" value="TQV86805.1"/>
    <property type="molecule type" value="Genomic_DNA"/>
</dbReference>
<dbReference type="InterPro" id="IPR036942">
    <property type="entry name" value="Beta-barrel_TonB_sf"/>
</dbReference>
<dbReference type="Pfam" id="PF00593">
    <property type="entry name" value="TonB_dep_Rec_b-barrel"/>
    <property type="match status" value="1"/>
</dbReference>
<dbReference type="PROSITE" id="PS51318">
    <property type="entry name" value="TAT"/>
    <property type="match status" value="1"/>
</dbReference>
<dbReference type="InterPro" id="IPR037066">
    <property type="entry name" value="Plug_dom_sf"/>
</dbReference>
<dbReference type="PROSITE" id="PS00018">
    <property type="entry name" value="EF_HAND_1"/>
    <property type="match status" value="1"/>
</dbReference>
<dbReference type="PANTHER" id="PTHR47234:SF2">
    <property type="entry name" value="TONB-DEPENDENT RECEPTOR"/>
    <property type="match status" value="1"/>
</dbReference>
<keyword evidence="9 10" id="KW-0998">Cell outer membrane</keyword>
<dbReference type="Gene3D" id="2.170.130.10">
    <property type="entry name" value="TonB-dependent receptor, plug domain"/>
    <property type="match status" value="1"/>
</dbReference>
<dbReference type="PANTHER" id="PTHR47234">
    <property type="match status" value="1"/>
</dbReference>
<dbReference type="SUPFAM" id="SSF56935">
    <property type="entry name" value="Porins"/>
    <property type="match status" value="1"/>
</dbReference>
<evidence type="ECO:0000256" key="9">
    <source>
        <dbReference type="ARBA" id="ARBA00023237"/>
    </source>
</evidence>
<organism evidence="13 14">
    <name type="scientific">Exilibacterium tricleocarpae</name>
    <dbReference type="NCBI Taxonomy" id="2591008"/>
    <lineage>
        <taxon>Bacteria</taxon>
        <taxon>Pseudomonadati</taxon>
        <taxon>Pseudomonadota</taxon>
        <taxon>Gammaproteobacteria</taxon>
        <taxon>Cellvibrionales</taxon>
        <taxon>Cellvibrionaceae</taxon>
        <taxon>Exilibacterium</taxon>
    </lineage>
</organism>
<dbReference type="InterPro" id="IPR006311">
    <property type="entry name" value="TAT_signal"/>
</dbReference>
<evidence type="ECO:0000259" key="12">
    <source>
        <dbReference type="SMART" id="SM00965"/>
    </source>
</evidence>
<dbReference type="Pfam" id="PF07715">
    <property type="entry name" value="Plug"/>
    <property type="match status" value="1"/>
</dbReference>
<keyword evidence="2 10" id="KW-0813">Transport</keyword>
<dbReference type="RefSeq" id="WP_142902172.1">
    <property type="nucleotide sequence ID" value="NZ_ML660087.1"/>
</dbReference>
<dbReference type="OrthoDB" id="176248at2"/>
<evidence type="ECO:0000256" key="5">
    <source>
        <dbReference type="ARBA" id="ARBA00022692"/>
    </source>
</evidence>
<dbReference type="AlphaFoldDB" id="A0A545UBG8"/>
<evidence type="ECO:0000313" key="14">
    <source>
        <dbReference type="Proteomes" id="UP000319732"/>
    </source>
</evidence>
<evidence type="ECO:0000256" key="8">
    <source>
        <dbReference type="ARBA" id="ARBA00023136"/>
    </source>
</evidence>
<dbReference type="GO" id="GO:0009279">
    <property type="term" value="C:cell outer membrane"/>
    <property type="evidence" value="ECO:0007669"/>
    <property type="project" value="UniProtKB-SubCell"/>
</dbReference>
<evidence type="ECO:0000256" key="3">
    <source>
        <dbReference type="ARBA" id="ARBA00022452"/>
    </source>
</evidence>
<keyword evidence="7 11" id="KW-0798">TonB box</keyword>
<sequence length="1164" mass="125836">MNEPSGMSLRKALGASGIVAAVVATSVFGLPAQAQAQAQSSSAGEAQTTTFDIKAQSLARALVLYSEQSRIVLVVPAELVDGKTAPAVQGAMAPEEALAKLLGGTGLKSSRDASGALTITSTRDGAAAPATELRSIPVVIDDDGDSTQALEVMEQITVTGSRIEGASDSGAIAVTTLSRDDLAALGENGTGDILSNLPQAGSFEINDSSDGPNDARGDVATVNLRGLGTGNTLILLNGRRITAHGINQDVGSVPRQVTNVNAFPAAAIERVEVLRDGASALYGADATAGVVNTILSPDLEQSRFTVRYDQLEGTNSDELSMDFAFGFDFNGGRTRAITVGSFYTRDGVYANELGPQFSNVDKRALLGDSPYAESSDFRNTSSNSPLGTFEVISSFDRESGIFEDVDVNLDPVRAAELGLDPDEVNLTRGGTFHIQPCDFNGRSRIAIGETVDGCMAIGERSLPTQLRYDFNGLQPLDSFGRGLEIAVDSRTARGRQLISDADRLNLYTMVEHDFDNGVQGFAEVLYYRSETEAQRAASPVSLSDGIVVPRTNFYNPFGALGTERRLDELADGDVPDEGYELLIRNWRPQAGGPRIIETKSDTFRVLGGARGDFGDWDWESALGYSENRTEDRENRMSKTLLNEALARSTPDALNPFGSNANTAEQLRAVQVTVQGEGMTSLLTADFRVSNANLFSTWAGDAGAAFGVDFRNEAYDEDRDPRIDGTLQFDGNGSGVSDIVGVSPTADSDADRNVLAAFAETLIPLVAPSGGLVSNEVNLQLAVRAEHFDDIDESVATPKIALSYFPIRGLNLRAAYSEGFRAPNLIQLNRGDTSRLDDGFVDFVRDEAIGNPEDTGNANLRSVRISNPDLKPEDTETLVFGLALDATAWFEPEWLDKLDFTLDFWRFEQTDVIDVFGVQEGLAVDFVRRLEGGSNPNVIRAPVTADDQVRFDEYNAANPNAQVPVAGQVLFVNNPFINLDRQEAEGIDIGLAARIETERAGSFNFRVDVSKLEKLDVFRSEELVDLVNDPRFAAEFSSLSVDQVEVDGNPEWRGSASLTWRKGPWSAAASARYVSGFFDTSVDDTDIDGDGEIDFFEVDSQTRFNAYVDFRARFSTVEDRTTRIRLGVNNLTDEAPPLADQSRGFYTSVHSLRGREFYLQIRTDF</sequence>
<dbReference type="SMART" id="SM00965">
    <property type="entry name" value="STN"/>
    <property type="match status" value="1"/>
</dbReference>
<keyword evidence="14" id="KW-1185">Reference proteome</keyword>
<keyword evidence="8 10" id="KW-0472">Membrane</keyword>
<comment type="subcellular location">
    <subcellularLocation>
        <location evidence="1 10">Cell outer membrane</location>
        <topology evidence="1 10">Multi-pass membrane protein</topology>
    </subcellularLocation>
</comment>
<dbReference type="GO" id="GO:0006826">
    <property type="term" value="P:iron ion transport"/>
    <property type="evidence" value="ECO:0007669"/>
    <property type="project" value="UniProtKB-KW"/>
</dbReference>
<dbReference type="InterPro" id="IPR039426">
    <property type="entry name" value="TonB-dep_rcpt-like"/>
</dbReference>
<evidence type="ECO:0000256" key="2">
    <source>
        <dbReference type="ARBA" id="ARBA00022448"/>
    </source>
</evidence>
<accession>A0A545UBG8</accession>
<dbReference type="InterPro" id="IPR012910">
    <property type="entry name" value="Plug_dom"/>
</dbReference>
<keyword evidence="4" id="KW-0410">Iron transport</keyword>
<keyword evidence="3 10" id="KW-1134">Transmembrane beta strand</keyword>
<keyword evidence="6" id="KW-0408">Iron</keyword>
<dbReference type="PROSITE" id="PS52016">
    <property type="entry name" value="TONB_DEPENDENT_REC_3"/>
    <property type="match status" value="1"/>
</dbReference>
<comment type="caution">
    <text evidence="13">The sequence shown here is derived from an EMBL/GenBank/DDBJ whole genome shotgun (WGS) entry which is preliminary data.</text>
</comment>
<evidence type="ECO:0000256" key="11">
    <source>
        <dbReference type="RuleBase" id="RU003357"/>
    </source>
</evidence>
<evidence type="ECO:0000256" key="1">
    <source>
        <dbReference type="ARBA" id="ARBA00004571"/>
    </source>
</evidence>
<dbReference type="InterPro" id="IPR011662">
    <property type="entry name" value="Secretin/TonB_short_N"/>
</dbReference>